<evidence type="ECO:0000256" key="2">
    <source>
        <dbReference type="ARBA" id="ARBA00012248"/>
    </source>
</evidence>
<keyword evidence="5" id="KW-0256">Endoplasmic reticulum</keyword>
<evidence type="ECO:0000256" key="6">
    <source>
        <dbReference type="ARBA" id="ARBA00022989"/>
    </source>
</evidence>
<evidence type="ECO:0000256" key="8">
    <source>
        <dbReference type="ARBA" id="ARBA00023136"/>
    </source>
</evidence>
<gene>
    <name evidence="18" type="ORF">KGM_210061</name>
</gene>
<dbReference type="KEGG" id="dpl:KGM_210061"/>
<dbReference type="Pfam" id="PF22777">
    <property type="entry name" value="VKGC_lumenal_dom"/>
    <property type="match status" value="1"/>
</dbReference>
<dbReference type="OrthoDB" id="206689at2759"/>
<evidence type="ECO:0000256" key="12">
    <source>
        <dbReference type="ARBA" id="ARBA00030249"/>
    </source>
</evidence>
<dbReference type="InterPro" id="IPR011051">
    <property type="entry name" value="RmlC_Cupin_sf"/>
</dbReference>
<comment type="subcellular location">
    <subcellularLocation>
        <location evidence="1">Endoplasmic reticulum membrane</location>
        <topology evidence="1">Multi-pass membrane protein</topology>
    </subcellularLocation>
</comment>
<dbReference type="EMBL" id="AGBW02012108">
    <property type="protein sequence ID" value="OWR45644.1"/>
    <property type="molecule type" value="Genomic_DNA"/>
</dbReference>
<evidence type="ECO:0000256" key="13">
    <source>
        <dbReference type="ARBA" id="ARBA00032107"/>
    </source>
</evidence>
<evidence type="ECO:0000256" key="9">
    <source>
        <dbReference type="ARBA" id="ARBA00023157"/>
    </source>
</evidence>
<dbReference type="EC" id="4.1.1.90" evidence="2"/>
<feature type="transmembrane region" description="Helical" evidence="16">
    <location>
        <begin position="125"/>
        <end position="142"/>
    </location>
</feature>
<evidence type="ECO:0000256" key="10">
    <source>
        <dbReference type="ARBA" id="ARBA00023239"/>
    </source>
</evidence>
<feature type="transmembrane region" description="Helical" evidence="16">
    <location>
        <begin position="149"/>
        <end position="167"/>
    </location>
</feature>
<feature type="transmembrane region" description="Helical" evidence="16">
    <location>
        <begin position="91"/>
        <end position="119"/>
    </location>
</feature>
<keyword evidence="19" id="KW-1185">Reference proteome</keyword>
<dbReference type="GO" id="GO:0005789">
    <property type="term" value="C:endoplasmic reticulum membrane"/>
    <property type="evidence" value="ECO:0007669"/>
    <property type="project" value="UniProtKB-SubCell"/>
</dbReference>
<keyword evidence="4 16" id="KW-0812">Transmembrane</keyword>
<keyword evidence="6 16" id="KW-1133">Transmembrane helix</keyword>
<organism evidence="18 19">
    <name type="scientific">Danaus plexippus plexippus</name>
    <dbReference type="NCBI Taxonomy" id="278856"/>
    <lineage>
        <taxon>Eukaryota</taxon>
        <taxon>Metazoa</taxon>
        <taxon>Ecdysozoa</taxon>
        <taxon>Arthropoda</taxon>
        <taxon>Hexapoda</taxon>
        <taxon>Insecta</taxon>
        <taxon>Pterygota</taxon>
        <taxon>Neoptera</taxon>
        <taxon>Endopterygota</taxon>
        <taxon>Lepidoptera</taxon>
        <taxon>Glossata</taxon>
        <taxon>Ditrysia</taxon>
        <taxon>Papilionoidea</taxon>
        <taxon>Nymphalidae</taxon>
        <taxon>Danainae</taxon>
        <taxon>Danaini</taxon>
        <taxon>Danaina</taxon>
        <taxon>Danaus</taxon>
        <taxon>Danaus</taxon>
    </lineage>
</organism>
<keyword evidence="10" id="KW-0456">Lyase</keyword>
<protein>
    <recommendedName>
        <fullName evidence="3">Vitamin K-dependent gamma-carboxylase</fullName>
        <ecNumber evidence="2">4.1.1.90</ecNumber>
    </recommendedName>
    <alternativeName>
        <fullName evidence="11">Gamma-glutamyl carboxylase</fullName>
    </alternativeName>
    <alternativeName>
        <fullName evidence="12">Peptidyl-glutamate 4-carboxylase</fullName>
    </alternativeName>
    <alternativeName>
        <fullName evidence="13">Vitamin K gamma glutamyl carboxylase</fullName>
    </alternativeName>
</protein>
<dbReference type="Gene3D" id="2.60.120.10">
    <property type="entry name" value="Jelly Rolls"/>
    <property type="match status" value="1"/>
</dbReference>
<dbReference type="FunCoup" id="A0A212EW26">
    <property type="interactions" value="147"/>
</dbReference>
<evidence type="ECO:0000256" key="4">
    <source>
        <dbReference type="ARBA" id="ARBA00022692"/>
    </source>
</evidence>
<dbReference type="InterPro" id="IPR014710">
    <property type="entry name" value="RmlC-like_jellyroll"/>
</dbReference>
<evidence type="ECO:0000256" key="14">
    <source>
        <dbReference type="ARBA" id="ARBA00048415"/>
    </source>
</evidence>
<name>A0A212EW26_DANPL</name>
<keyword evidence="8 16" id="KW-0472">Membrane</keyword>
<evidence type="ECO:0000259" key="17">
    <source>
        <dbReference type="SMART" id="SM00752"/>
    </source>
</evidence>
<sequence>MERLRYILSCMKSVTYSICKTVDLKYQEQFGFKLNETTCEKILDYLYAPKDSSSLAVTRILFGLSMMFDIPDERGGSIIDKRWGDPNICHFPLIPFITAIPMPYMAVIYAMLWIGALGITLGYKYRVSASLFTLCYWYLFLIEKSFWNNHSYLFGVVSLLLTFTQANSHWSVDAYLNPTIRKTTVPYWNYFILKYQFFILYFMAGMKKGTAEWLTGYSVQNLSEHWVFTPFKLFLSVPQTDYFIVHWFVFSFDLTVAVWMMWAPSRNIAMLFCSLFHLMNSRLFRIGMFPWVCLATMPLFYPFDWPRTIIGYLDNIKSKLLKLSCMVLYKNVDFKLTLKDNDDSKTKTNQEQPETEDVSVLNDGDSPSKEMLTTNDGFNEGTDEKIEENKTSVNKHDGRYLTLIFVMFHVVSQAILPYSHFITKGYNNWTKGLYGYSWDMMVHTWDLETVVIKVVDNTNNREFYIDPYINSPNDRWTRHGDMVHQYARCLNEKLSARTRQEGGHSELNISIFMDIWCSLNGRFTQRMFDPKVDLLKVSWSPFKPVSFLMPLLDEALDWRGTLQDIKTDVHSWNNYSDVIFSADFPGYDQEKYIPSDLSNITLTILNGSVAYEPEVTSGGYSYKLSRGDHIHLNPDTFHRVINIGDTPAYYMYTFANTSEILNIVPPKPKLPVYQELHRRINNMIKFCKLVISKLFEVYLKMERYLM</sequence>
<evidence type="ECO:0000256" key="16">
    <source>
        <dbReference type="SAM" id="Phobius"/>
    </source>
</evidence>
<keyword evidence="9" id="KW-1015">Disulfide bond</keyword>
<reference evidence="18 19" key="1">
    <citation type="journal article" date="2011" name="Cell">
        <title>The monarch butterfly genome yields insights into long-distance migration.</title>
        <authorList>
            <person name="Zhan S."/>
            <person name="Merlin C."/>
            <person name="Boore J.L."/>
            <person name="Reppert S.M."/>
        </authorList>
    </citation>
    <scope>NUCLEOTIDE SEQUENCE [LARGE SCALE GENOMIC DNA]</scope>
    <source>
        <strain evidence="18">F-2</strain>
    </source>
</reference>
<dbReference type="Pfam" id="PF05090">
    <property type="entry name" value="HTTM"/>
    <property type="match status" value="1"/>
</dbReference>
<evidence type="ECO:0000256" key="15">
    <source>
        <dbReference type="SAM" id="MobiDB-lite"/>
    </source>
</evidence>
<evidence type="ECO:0000256" key="3">
    <source>
        <dbReference type="ARBA" id="ARBA00017054"/>
    </source>
</evidence>
<dbReference type="eggNOG" id="ENOG502QRU2">
    <property type="taxonomic scope" value="Eukaryota"/>
</dbReference>
<dbReference type="InterPro" id="IPR053934">
    <property type="entry name" value="HTTM_dom"/>
</dbReference>
<evidence type="ECO:0000256" key="1">
    <source>
        <dbReference type="ARBA" id="ARBA00004477"/>
    </source>
</evidence>
<dbReference type="GO" id="GO:0008488">
    <property type="term" value="F:gamma-glutamyl carboxylase activity"/>
    <property type="evidence" value="ECO:0007669"/>
    <property type="project" value="UniProtKB-EC"/>
</dbReference>
<accession>A0A212EW26</accession>
<evidence type="ECO:0000256" key="5">
    <source>
        <dbReference type="ARBA" id="ARBA00022824"/>
    </source>
</evidence>
<comment type="catalytic activity">
    <reaction evidence="14">
        <text>4-carboxy-L-glutamyl-[protein] + 2,3-epoxyphylloquinone + H2O + H(+) = phylloquinol + L-glutamyl-[protein] + CO2 + O2</text>
        <dbReference type="Rhea" id="RHEA:45140"/>
        <dbReference type="Rhea" id="RHEA-COMP:10208"/>
        <dbReference type="Rhea" id="RHEA-COMP:11094"/>
        <dbReference type="ChEBI" id="CHEBI:15377"/>
        <dbReference type="ChEBI" id="CHEBI:15378"/>
        <dbReference type="ChEBI" id="CHEBI:15379"/>
        <dbReference type="ChEBI" id="CHEBI:15759"/>
        <dbReference type="ChEBI" id="CHEBI:16526"/>
        <dbReference type="ChEBI" id="CHEBI:28433"/>
        <dbReference type="ChEBI" id="CHEBI:29973"/>
        <dbReference type="ChEBI" id="CHEBI:84990"/>
        <dbReference type="EC" id="4.1.1.90"/>
    </reaction>
    <physiologicalReaction direction="right-to-left" evidence="14">
        <dbReference type="Rhea" id="RHEA:45142"/>
    </physiologicalReaction>
</comment>
<dbReference type="SUPFAM" id="SSF51182">
    <property type="entry name" value="RmlC-like cupins"/>
    <property type="match status" value="1"/>
</dbReference>
<evidence type="ECO:0000256" key="11">
    <source>
        <dbReference type="ARBA" id="ARBA00030083"/>
    </source>
</evidence>
<feature type="transmembrane region" description="Helical" evidence="16">
    <location>
        <begin position="283"/>
        <end position="303"/>
    </location>
</feature>
<dbReference type="InterPro" id="IPR007782">
    <property type="entry name" value="VKG_COase"/>
</dbReference>
<dbReference type="PANTHER" id="PTHR12639:SF6">
    <property type="entry name" value="VITAMIN K-DEPENDENT GAMMA-CARBOXYLASE"/>
    <property type="match status" value="1"/>
</dbReference>
<feature type="domain" description="HTTM-like" evidence="17">
    <location>
        <begin position="47"/>
        <end position="305"/>
    </location>
</feature>
<feature type="transmembrane region" description="Helical" evidence="16">
    <location>
        <begin position="187"/>
        <end position="204"/>
    </location>
</feature>
<dbReference type="InterPro" id="IPR011020">
    <property type="entry name" value="HTTM-like"/>
</dbReference>
<proteinExistence type="predicted"/>
<evidence type="ECO:0000256" key="7">
    <source>
        <dbReference type="ARBA" id="ARBA00022990"/>
    </source>
</evidence>
<feature type="transmembrane region" description="Helical" evidence="16">
    <location>
        <begin position="242"/>
        <end position="263"/>
    </location>
</feature>
<comment type="caution">
    <text evidence="18">The sequence shown here is derived from an EMBL/GenBank/DDBJ whole genome shotgun (WGS) entry which is preliminary data.</text>
</comment>
<dbReference type="SMART" id="SM00752">
    <property type="entry name" value="HTTM"/>
    <property type="match status" value="1"/>
</dbReference>
<dbReference type="AlphaFoldDB" id="A0A212EW26"/>
<evidence type="ECO:0000313" key="19">
    <source>
        <dbReference type="Proteomes" id="UP000007151"/>
    </source>
</evidence>
<dbReference type="STRING" id="278856.A0A212EW26"/>
<feature type="region of interest" description="Disordered" evidence="15">
    <location>
        <begin position="343"/>
        <end position="391"/>
    </location>
</feature>
<keyword evidence="7" id="KW-0007">Acetylation</keyword>
<dbReference type="Proteomes" id="UP000007151">
    <property type="component" value="Unassembled WGS sequence"/>
</dbReference>
<evidence type="ECO:0000313" key="18">
    <source>
        <dbReference type="EMBL" id="OWR45644.1"/>
    </source>
</evidence>
<dbReference type="PANTHER" id="PTHR12639">
    <property type="entry name" value="VITAMIN K-DEPENDENT GAMMA-CARBOXYLASE"/>
    <property type="match status" value="1"/>
</dbReference>
<feature type="compositionally biased region" description="Basic and acidic residues" evidence="15">
    <location>
        <begin position="382"/>
        <end position="391"/>
    </location>
</feature>
<dbReference type="InterPro" id="IPR053935">
    <property type="entry name" value="VKGC_lumenal_dom"/>
</dbReference>
<dbReference type="GO" id="GO:0019842">
    <property type="term" value="F:vitamin binding"/>
    <property type="evidence" value="ECO:0007669"/>
    <property type="project" value="TreeGrafter"/>
</dbReference>